<feature type="region of interest" description="Disordered" evidence="2">
    <location>
        <begin position="49"/>
        <end position="87"/>
    </location>
</feature>
<dbReference type="Proteomes" id="UP000294543">
    <property type="component" value="Unassembled WGS sequence"/>
</dbReference>
<protein>
    <submittedName>
        <fullName evidence="3">Uncharacterized protein</fullName>
    </submittedName>
</protein>
<gene>
    <name evidence="3" type="ORF">E1294_50240</name>
</gene>
<name>A0A4R4VK88_9ACTN</name>
<evidence type="ECO:0000313" key="3">
    <source>
        <dbReference type="EMBL" id="TDD04267.1"/>
    </source>
</evidence>
<evidence type="ECO:0000256" key="2">
    <source>
        <dbReference type="SAM" id="MobiDB-lite"/>
    </source>
</evidence>
<dbReference type="RefSeq" id="WP_132519904.1">
    <property type="nucleotide sequence ID" value="NZ_SMKP01000312.1"/>
</dbReference>
<sequence length="164" mass="17445">MASLLERLAADESAARRQLTELREQMAALEERLSELAVARKVIEPLLAEESGAQEAIRPSAQGHRPGPPGLAPEGRAPSDRRDLAGTDEQVVAAMTSAGRPMQAKEVAQALGEPQARGRVEATRARLKKLVVAGWLTQAEPGLFAIATGINGHAVKRAAETDEE</sequence>
<feature type="coiled-coil region" evidence="1">
    <location>
        <begin position="5"/>
        <end position="39"/>
    </location>
</feature>
<dbReference type="OrthoDB" id="4548279at2"/>
<evidence type="ECO:0000313" key="4">
    <source>
        <dbReference type="Proteomes" id="UP000294543"/>
    </source>
</evidence>
<evidence type="ECO:0000256" key="1">
    <source>
        <dbReference type="SAM" id="Coils"/>
    </source>
</evidence>
<organism evidence="3 4">
    <name type="scientific">Nonomuraea diastatica</name>
    <dbReference type="NCBI Taxonomy" id="1848329"/>
    <lineage>
        <taxon>Bacteria</taxon>
        <taxon>Bacillati</taxon>
        <taxon>Actinomycetota</taxon>
        <taxon>Actinomycetes</taxon>
        <taxon>Streptosporangiales</taxon>
        <taxon>Streptosporangiaceae</taxon>
        <taxon>Nonomuraea</taxon>
    </lineage>
</organism>
<proteinExistence type="predicted"/>
<dbReference type="EMBL" id="SMKP01000312">
    <property type="protein sequence ID" value="TDD04267.1"/>
    <property type="molecule type" value="Genomic_DNA"/>
</dbReference>
<reference evidence="3 4" key="1">
    <citation type="submission" date="2019-03" db="EMBL/GenBank/DDBJ databases">
        <title>Draft genome sequences of novel Actinobacteria.</title>
        <authorList>
            <person name="Sahin N."/>
            <person name="Ay H."/>
            <person name="Saygin H."/>
        </authorList>
    </citation>
    <scope>NUCLEOTIDE SEQUENCE [LARGE SCALE GENOMIC DNA]</scope>
    <source>
        <strain evidence="3 4">KC712</strain>
    </source>
</reference>
<dbReference type="AlphaFoldDB" id="A0A4R4VK88"/>
<accession>A0A4R4VK88</accession>
<keyword evidence="4" id="KW-1185">Reference proteome</keyword>
<keyword evidence="1" id="KW-0175">Coiled coil</keyword>
<comment type="caution">
    <text evidence="3">The sequence shown here is derived from an EMBL/GenBank/DDBJ whole genome shotgun (WGS) entry which is preliminary data.</text>
</comment>